<dbReference type="EMBL" id="MT141527">
    <property type="protein sequence ID" value="QJA64827.1"/>
    <property type="molecule type" value="Genomic_DNA"/>
</dbReference>
<evidence type="ECO:0000313" key="1">
    <source>
        <dbReference type="EMBL" id="QJA64827.1"/>
    </source>
</evidence>
<accession>A0A6M3KJ89</accession>
<evidence type="ECO:0000313" key="2">
    <source>
        <dbReference type="EMBL" id="QJA82097.1"/>
    </source>
</evidence>
<dbReference type="AlphaFoldDB" id="A0A6M3KJ89"/>
<proteinExistence type="predicted"/>
<dbReference type="EMBL" id="MT142479">
    <property type="protein sequence ID" value="QJA82097.1"/>
    <property type="molecule type" value="Genomic_DNA"/>
</dbReference>
<organism evidence="2">
    <name type="scientific">viral metagenome</name>
    <dbReference type="NCBI Taxonomy" id="1070528"/>
    <lineage>
        <taxon>unclassified sequences</taxon>
        <taxon>metagenomes</taxon>
        <taxon>organismal metagenomes</taxon>
    </lineage>
</organism>
<sequence>MPTHLTETVNTTPTALFEFTSAGSGVTIGPSATFGTDNIVEYSNGNGITIDGVKLKDSGATLTAALTLTTQLGITSGGTGASTAATARTNIGLGSMATQDATAVAITGGAVTVTGVTVSSDPSSDTMLGNRSYNDTRYISSQAPIVTRRSAFEYSGTTCMRIHSGKYYMTGVTKTIYWNRHLDFVLGPAGSNPSSSAASANAWHYIYMSYSYVNSTSLSEVTSPATFLNSTSAPTQYDAFGGTWLSAPGTLNQCIMAVWLGAGSGVSEFSHDGGDYVLFAEKKPISQGADYYNVWTDTSGITIPAFSRVAEMSAWATGNAAQETYALWRTNGTTGTSGHQLTGYFSNAVYASGNVRVITDSSQKIEVMITSGAANVNQLYLWTDGWYFPQGM</sequence>
<name>A0A6M3KJ89_9ZZZZ</name>
<gene>
    <name evidence="2" type="ORF">MM415A00444_0012</name>
    <name evidence="1" type="ORF">MM415B00464_0026</name>
</gene>
<reference evidence="2" key="1">
    <citation type="submission" date="2020-03" db="EMBL/GenBank/DDBJ databases">
        <title>The deep terrestrial virosphere.</title>
        <authorList>
            <person name="Holmfeldt K."/>
            <person name="Nilsson E."/>
            <person name="Simone D."/>
            <person name="Lopez-Fernandez M."/>
            <person name="Wu X."/>
            <person name="de Brujin I."/>
            <person name="Lundin D."/>
            <person name="Andersson A."/>
            <person name="Bertilsson S."/>
            <person name="Dopson M."/>
        </authorList>
    </citation>
    <scope>NUCLEOTIDE SEQUENCE</scope>
    <source>
        <strain evidence="2">MM415A00444</strain>
        <strain evidence="1">MM415B00464</strain>
    </source>
</reference>
<protein>
    <submittedName>
        <fullName evidence="2">Putative tail fiber protein</fullName>
    </submittedName>
</protein>